<dbReference type="NCBIfam" id="NF001159">
    <property type="entry name" value="PRK00150.1-3"/>
    <property type="match status" value="1"/>
</dbReference>
<evidence type="ECO:0000313" key="2">
    <source>
        <dbReference type="EMBL" id="VAX27103.1"/>
    </source>
</evidence>
<protein>
    <submittedName>
        <fullName evidence="2">Peptide deformylase</fullName>
        <ecNumber evidence="2">3.5.1.88</ecNumber>
    </submittedName>
</protein>
<gene>
    <name evidence="2" type="ORF">MNBD_NITROSPIRAE02-1464</name>
</gene>
<dbReference type="InterPro" id="IPR036821">
    <property type="entry name" value="Peptide_deformylase_sf"/>
</dbReference>
<dbReference type="PIRSF" id="PIRSF004749">
    <property type="entry name" value="Pep_def"/>
    <property type="match status" value="1"/>
</dbReference>
<evidence type="ECO:0000256" key="1">
    <source>
        <dbReference type="ARBA" id="ARBA00010759"/>
    </source>
</evidence>
<dbReference type="PANTHER" id="PTHR10458">
    <property type="entry name" value="PEPTIDE DEFORMYLASE"/>
    <property type="match status" value="1"/>
</dbReference>
<name>A0A3B1CR12_9ZZZZ</name>
<dbReference type="AlphaFoldDB" id="A0A3B1CR12"/>
<dbReference type="GO" id="GO:0042586">
    <property type="term" value="F:peptide deformylase activity"/>
    <property type="evidence" value="ECO:0007669"/>
    <property type="project" value="UniProtKB-EC"/>
</dbReference>
<dbReference type="HAMAP" id="MF_00163">
    <property type="entry name" value="Pep_deformylase"/>
    <property type="match status" value="1"/>
</dbReference>
<comment type="similarity">
    <text evidence="1">Belongs to the polypeptide deformylase family.</text>
</comment>
<sequence>MYDAPGIGLAAPQVGESRRVIVVHVNLKEESHPLIVLINPEIVQVDGKVVSEEGCLSVPGYVSNIERAGIVLVKGLDREGRPMEVEAEGLLARALQHEIDHLDGILFVDRMSPIKREFFRKRYLRKLKATA</sequence>
<accession>A0A3B1CR12</accession>
<organism evidence="2">
    <name type="scientific">hydrothermal vent metagenome</name>
    <dbReference type="NCBI Taxonomy" id="652676"/>
    <lineage>
        <taxon>unclassified sequences</taxon>
        <taxon>metagenomes</taxon>
        <taxon>ecological metagenomes</taxon>
    </lineage>
</organism>
<dbReference type="SUPFAM" id="SSF56420">
    <property type="entry name" value="Peptide deformylase"/>
    <property type="match status" value="1"/>
</dbReference>
<dbReference type="Gene3D" id="3.90.45.10">
    <property type="entry name" value="Peptide deformylase"/>
    <property type="match status" value="1"/>
</dbReference>
<reference evidence="2" key="1">
    <citation type="submission" date="2018-06" db="EMBL/GenBank/DDBJ databases">
        <authorList>
            <person name="Zhirakovskaya E."/>
        </authorList>
    </citation>
    <scope>NUCLEOTIDE SEQUENCE</scope>
</reference>
<dbReference type="InterPro" id="IPR023635">
    <property type="entry name" value="Peptide_deformylase"/>
</dbReference>
<dbReference type="NCBIfam" id="TIGR00079">
    <property type="entry name" value="pept_deformyl"/>
    <property type="match status" value="1"/>
</dbReference>
<dbReference type="EMBL" id="UOGH01000025">
    <property type="protein sequence ID" value="VAX27103.1"/>
    <property type="molecule type" value="Genomic_DNA"/>
</dbReference>
<keyword evidence="2" id="KW-0378">Hydrolase</keyword>
<dbReference type="PANTHER" id="PTHR10458:SF22">
    <property type="entry name" value="PEPTIDE DEFORMYLASE"/>
    <property type="match status" value="1"/>
</dbReference>
<dbReference type="EC" id="3.5.1.88" evidence="2"/>
<dbReference type="PRINTS" id="PR01576">
    <property type="entry name" value="PDEFORMYLASE"/>
</dbReference>
<dbReference type="Pfam" id="PF01327">
    <property type="entry name" value="Pep_deformylase"/>
    <property type="match status" value="1"/>
</dbReference>
<proteinExistence type="inferred from homology"/>
<dbReference type="CDD" id="cd00487">
    <property type="entry name" value="Pep_deformylase"/>
    <property type="match status" value="1"/>
</dbReference>